<feature type="transmembrane region" description="Helical" evidence="11">
    <location>
        <begin position="20"/>
        <end position="44"/>
    </location>
</feature>
<evidence type="ECO:0000256" key="10">
    <source>
        <dbReference type="ARBA" id="ARBA00023224"/>
    </source>
</evidence>
<keyword evidence="5 11" id="KW-1133">Transmembrane helix</keyword>
<keyword evidence="2" id="KW-1003">Cell membrane</keyword>
<evidence type="ECO:0000256" key="5">
    <source>
        <dbReference type="ARBA" id="ARBA00022989"/>
    </source>
</evidence>
<evidence type="ECO:0000256" key="9">
    <source>
        <dbReference type="ARBA" id="ARBA00023170"/>
    </source>
</evidence>
<feature type="transmembrane region" description="Helical" evidence="11">
    <location>
        <begin position="98"/>
        <end position="118"/>
    </location>
</feature>
<dbReference type="InterPro" id="IPR000276">
    <property type="entry name" value="GPCR_Rhodpsn"/>
</dbReference>
<dbReference type="PROSITE" id="PS50262">
    <property type="entry name" value="G_PROTEIN_RECEP_F1_2"/>
    <property type="match status" value="1"/>
</dbReference>
<accession>A0AAD9PZG7</accession>
<dbReference type="Pfam" id="PF00001">
    <property type="entry name" value="7tm_1"/>
    <property type="match status" value="1"/>
</dbReference>
<dbReference type="GO" id="GO:0045202">
    <property type="term" value="C:synapse"/>
    <property type="evidence" value="ECO:0007669"/>
    <property type="project" value="GOC"/>
</dbReference>
<dbReference type="PANTHER" id="PTHR24247">
    <property type="entry name" value="5-HYDROXYTRYPTAMINE RECEPTOR"/>
    <property type="match status" value="1"/>
</dbReference>
<dbReference type="Proteomes" id="UP001249851">
    <property type="component" value="Unassembled WGS sequence"/>
</dbReference>
<dbReference type="CDD" id="cd00637">
    <property type="entry name" value="7tm_classA_rhodopsin-like"/>
    <property type="match status" value="1"/>
</dbReference>
<comment type="caution">
    <text evidence="13">The sequence shown here is derived from an EMBL/GenBank/DDBJ whole genome shotgun (WGS) entry which is preliminary data.</text>
</comment>
<reference evidence="13" key="1">
    <citation type="journal article" date="2023" name="G3 (Bethesda)">
        <title>Whole genome assembly and annotation of the endangered Caribbean coral Acropora cervicornis.</title>
        <authorList>
            <person name="Selwyn J.D."/>
            <person name="Vollmer S.V."/>
        </authorList>
    </citation>
    <scope>NUCLEOTIDE SEQUENCE</scope>
    <source>
        <strain evidence="13">K2</strain>
    </source>
</reference>
<reference evidence="13" key="2">
    <citation type="journal article" date="2023" name="Science">
        <title>Genomic signatures of disease resistance in endangered staghorn corals.</title>
        <authorList>
            <person name="Vollmer S.V."/>
            <person name="Selwyn J.D."/>
            <person name="Despard B.A."/>
            <person name="Roesel C.L."/>
        </authorList>
    </citation>
    <scope>NUCLEOTIDE SEQUENCE</scope>
    <source>
        <strain evidence="13">K2</strain>
    </source>
</reference>
<feature type="transmembrane region" description="Helical" evidence="11">
    <location>
        <begin position="56"/>
        <end position="78"/>
    </location>
</feature>
<protein>
    <recommendedName>
        <fullName evidence="12">G-protein coupled receptors family 1 profile domain-containing protein</fullName>
    </recommendedName>
</protein>
<evidence type="ECO:0000313" key="13">
    <source>
        <dbReference type="EMBL" id="KAK2552007.1"/>
    </source>
</evidence>
<evidence type="ECO:0000256" key="2">
    <source>
        <dbReference type="ARBA" id="ARBA00022475"/>
    </source>
</evidence>
<dbReference type="PANTHER" id="PTHR24247:SF202">
    <property type="entry name" value="5-HYDROXYTRYPTAMINE RECEPTOR 1"/>
    <property type="match status" value="1"/>
</dbReference>
<evidence type="ECO:0000313" key="14">
    <source>
        <dbReference type="Proteomes" id="UP001249851"/>
    </source>
</evidence>
<keyword evidence="3 11" id="KW-0812">Transmembrane</keyword>
<sequence length="541" mass="59730">MGTSHLFSELKEYPRCWTVFIGTLNAVLSLVAASENAAIVFALFQCRSIHSAAKSLFYSLALSDFGVGMVEQPLQIAATGTGILQDVLNSFCSIQPTYATVAYFFCSVSFITMTAKSVDRYLDLYLRERYRVVLSVKEVNIILALMWIGSIIWAISRTWDIRINKISAIVIDPTRNLSAKTSAMKTVPYLIYCANLMLLSGACTNGHSFLFKVSQLSSRIGVTYALCFCFSYSVVRPQASEAKPGKRAARGLGRQREKESSPSLAFAPIVSQLASLATSDSPLAPEISCSTQVKSFLAGYVAYVGSVIHLVTPRLKDLGWFLHLPFNDVYDDLVNDSSINSNDGITRGCVQVNLGRLANREMGCAPYVRMNSGYITLNGNNFRGKPMHGVTMAVWVKLSSVSRSRSIFCTIGGKASTHTWGQYHFEVNSGKVRWFHRNERKTTVFSVVTDAIIQANKWTHIAGTYDSGTGAARVYVNGKLVKHTQGSGTLSQDWEKFAGIGRQGLSRSDPRILGGYLDEFNMYDRALKLQEIARLYSICKT</sequence>
<dbReference type="EMBL" id="JARQWQ010000091">
    <property type="protein sequence ID" value="KAK2552007.1"/>
    <property type="molecule type" value="Genomic_DNA"/>
</dbReference>
<keyword evidence="10" id="KW-0807">Transducer</keyword>
<keyword evidence="9" id="KW-0675">Receptor</keyword>
<evidence type="ECO:0000256" key="11">
    <source>
        <dbReference type="SAM" id="Phobius"/>
    </source>
</evidence>
<evidence type="ECO:0000259" key="12">
    <source>
        <dbReference type="PROSITE" id="PS50262"/>
    </source>
</evidence>
<comment type="subcellular location">
    <subcellularLocation>
        <location evidence="1">Cell membrane</location>
        <topology evidence="1">Multi-pass membrane protein</topology>
    </subcellularLocation>
</comment>
<evidence type="ECO:0000256" key="8">
    <source>
        <dbReference type="ARBA" id="ARBA00023157"/>
    </source>
</evidence>
<dbReference type="SUPFAM" id="SSF49899">
    <property type="entry name" value="Concanavalin A-like lectins/glucanases"/>
    <property type="match status" value="1"/>
</dbReference>
<dbReference type="Gene3D" id="2.60.120.200">
    <property type="match status" value="1"/>
</dbReference>
<proteinExistence type="predicted"/>
<keyword evidence="8" id="KW-1015">Disulfide bond</keyword>
<dbReference type="GO" id="GO:0007187">
    <property type="term" value="P:G protein-coupled receptor signaling pathway, coupled to cyclic nucleotide second messenger"/>
    <property type="evidence" value="ECO:0007669"/>
    <property type="project" value="TreeGrafter"/>
</dbReference>
<evidence type="ECO:0000256" key="1">
    <source>
        <dbReference type="ARBA" id="ARBA00004651"/>
    </source>
</evidence>
<evidence type="ECO:0000256" key="7">
    <source>
        <dbReference type="ARBA" id="ARBA00023136"/>
    </source>
</evidence>
<dbReference type="GO" id="GO:0030594">
    <property type="term" value="F:neurotransmitter receptor activity"/>
    <property type="evidence" value="ECO:0007669"/>
    <property type="project" value="TreeGrafter"/>
</dbReference>
<dbReference type="GO" id="GO:0005886">
    <property type="term" value="C:plasma membrane"/>
    <property type="evidence" value="ECO:0007669"/>
    <property type="project" value="UniProtKB-SubCell"/>
</dbReference>
<dbReference type="InterPro" id="IPR006558">
    <property type="entry name" value="LamG-like"/>
</dbReference>
<dbReference type="GO" id="GO:0004993">
    <property type="term" value="F:G protein-coupled serotonin receptor activity"/>
    <property type="evidence" value="ECO:0007669"/>
    <property type="project" value="TreeGrafter"/>
</dbReference>
<dbReference type="InterPro" id="IPR013320">
    <property type="entry name" value="ConA-like_dom_sf"/>
</dbReference>
<name>A0AAD9PZG7_ACRCE</name>
<dbReference type="InterPro" id="IPR017452">
    <property type="entry name" value="GPCR_Rhodpsn_7TM"/>
</dbReference>
<dbReference type="SMART" id="SM00560">
    <property type="entry name" value="LamGL"/>
    <property type="match status" value="1"/>
</dbReference>
<evidence type="ECO:0000256" key="4">
    <source>
        <dbReference type="ARBA" id="ARBA00022729"/>
    </source>
</evidence>
<feature type="domain" description="G-protein coupled receptors family 1 profile" evidence="12">
    <location>
        <begin position="35"/>
        <end position="155"/>
    </location>
</feature>
<keyword evidence="4" id="KW-0732">Signal</keyword>
<dbReference type="GO" id="GO:0030425">
    <property type="term" value="C:dendrite"/>
    <property type="evidence" value="ECO:0007669"/>
    <property type="project" value="TreeGrafter"/>
</dbReference>
<feature type="transmembrane region" description="Helical" evidence="11">
    <location>
        <begin position="139"/>
        <end position="156"/>
    </location>
</feature>
<dbReference type="AlphaFoldDB" id="A0AAD9PZG7"/>
<keyword evidence="6" id="KW-0297">G-protein coupled receptor</keyword>
<organism evidence="13 14">
    <name type="scientific">Acropora cervicornis</name>
    <name type="common">Staghorn coral</name>
    <dbReference type="NCBI Taxonomy" id="6130"/>
    <lineage>
        <taxon>Eukaryota</taxon>
        <taxon>Metazoa</taxon>
        <taxon>Cnidaria</taxon>
        <taxon>Anthozoa</taxon>
        <taxon>Hexacorallia</taxon>
        <taxon>Scleractinia</taxon>
        <taxon>Astrocoeniina</taxon>
        <taxon>Acroporidae</taxon>
        <taxon>Acropora</taxon>
    </lineage>
</organism>
<keyword evidence="14" id="KW-1185">Reference proteome</keyword>
<dbReference type="Gene3D" id="1.20.1070.10">
    <property type="entry name" value="Rhodopsin 7-helix transmembrane proteins"/>
    <property type="match status" value="1"/>
</dbReference>
<evidence type="ECO:0000256" key="3">
    <source>
        <dbReference type="ARBA" id="ARBA00022692"/>
    </source>
</evidence>
<keyword evidence="7 11" id="KW-0472">Membrane</keyword>
<dbReference type="SUPFAM" id="SSF81321">
    <property type="entry name" value="Family A G protein-coupled receptor-like"/>
    <property type="match status" value="1"/>
</dbReference>
<dbReference type="Pfam" id="PF13385">
    <property type="entry name" value="Laminin_G_3"/>
    <property type="match status" value="1"/>
</dbReference>
<gene>
    <name evidence="13" type="ORF">P5673_027021</name>
</gene>
<dbReference type="GO" id="GO:0007268">
    <property type="term" value="P:chemical synaptic transmission"/>
    <property type="evidence" value="ECO:0007669"/>
    <property type="project" value="TreeGrafter"/>
</dbReference>
<evidence type="ECO:0000256" key="6">
    <source>
        <dbReference type="ARBA" id="ARBA00023040"/>
    </source>
</evidence>